<dbReference type="InterPro" id="IPR036452">
    <property type="entry name" value="Ribo_hydro-like"/>
</dbReference>
<name>A0A7W9SMD6_ARMRO</name>
<dbReference type="Gene3D" id="3.90.245.10">
    <property type="entry name" value="Ribonucleoside hydrolase-like"/>
    <property type="match status" value="1"/>
</dbReference>
<dbReference type="EC" id="3.2.2.1" evidence="4"/>
<dbReference type="GO" id="GO:0006152">
    <property type="term" value="P:purine nucleoside catabolic process"/>
    <property type="evidence" value="ECO:0007669"/>
    <property type="project" value="TreeGrafter"/>
</dbReference>
<dbReference type="Proteomes" id="UP000520814">
    <property type="component" value="Unassembled WGS sequence"/>
</dbReference>
<keyword evidence="5" id="KW-1185">Reference proteome</keyword>
<dbReference type="Pfam" id="PF01156">
    <property type="entry name" value="IU_nuc_hydro"/>
    <property type="match status" value="1"/>
</dbReference>
<evidence type="ECO:0000256" key="1">
    <source>
        <dbReference type="ARBA" id="ARBA00022801"/>
    </source>
</evidence>
<reference evidence="4 5" key="1">
    <citation type="submission" date="2020-08" db="EMBL/GenBank/DDBJ databases">
        <title>Genomic Encyclopedia of Type Strains, Phase IV (KMG-IV): sequencing the most valuable type-strain genomes for metagenomic binning, comparative biology and taxonomic classification.</title>
        <authorList>
            <person name="Goeker M."/>
        </authorList>
    </citation>
    <scope>NUCLEOTIDE SEQUENCE [LARGE SCALE GENOMIC DNA]</scope>
    <source>
        <strain evidence="4 5">DSM 23562</strain>
    </source>
</reference>
<feature type="domain" description="Inosine/uridine-preferring nucleoside hydrolase" evidence="3">
    <location>
        <begin position="4"/>
        <end position="284"/>
    </location>
</feature>
<keyword evidence="2 4" id="KW-0326">Glycosidase</keyword>
<evidence type="ECO:0000256" key="2">
    <source>
        <dbReference type="ARBA" id="ARBA00023295"/>
    </source>
</evidence>
<evidence type="ECO:0000259" key="3">
    <source>
        <dbReference type="Pfam" id="PF01156"/>
    </source>
</evidence>
<proteinExistence type="predicted"/>
<dbReference type="RefSeq" id="WP_184192119.1">
    <property type="nucleotide sequence ID" value="NZ_JACHGW010000001.1"/>
</dbReference>
<keyword evidence="1 4" id="KW-0378">Hydrolase</keyword>
<protein>
    <submittedName>
        <fullName evidence="4">Purine nucleosidase</fullName>
        <ecNumber evidence="4">3.2.2.1</ecNumber>
    </submittedName>
</protein>
<dbReference type="InterPro" id="IPR023186">
    <property type="entry name" value="IUNH"/>
</dbReference>
<dbReference type="GO" id="GO:0008477">
    <property type="term" value="F:purine nucleosidase activity"/>
    <property type="evidence" value="ECO:0007669"/>
    <property type="project" value="UniProtKB-EC"/>
</dbReference>
<dbReference type="EMBL" id="JACHGW010000001">
    <property type="protein sequence ID" value="MBB6048493.1"/>
    <property type="molecule type" value="Genomic_DNA"/>
</dbReference>
<dbReference type="SUPFAM" id="SSF53590">
    <property type="entry name" value="Nucleoside hydrolase"/>
    <property type="match status" value="1"/>
</dbReference>
<evidence type="ECO:0000313" key="4">
    <source>
        <dbReference type="EMBL" id="MBB6048493.1"/>
    </source>
</evidence>
<accession>A0A7W9SMD6</accession>
<sequence length="293" mass="30830">MTPVLFDTDIGNDIDDAVALAYLLCQKDCELVGVTTATGDTAKRAALCEVICRAAGRGDIPIHAGLAGPLLHGTEQGVAQYAAIEGLPHRKDYPTGFGALEFLRNTIRSRPGEITLLAVGPLTNIGTLFAADPELPGLLKKIVLMCGRFVSGGPGAREWNAFLDPIATALTYKHGAGKLLSVGLDVTLQCVLPAAPVRERFAAAGGALAATLGMAEVWFHRADHLTFHDPLAAALLFAPELCGYEQGTVTPVIEPGALEGLTRWQAHPDGPHTIAKTVEVEAFFAHYFATTGG</sequence>
<comment type="caution">
    <text evidence="4">The sequence shown here is derived from an EMBL/GenBank/DDBJ whole genome shotgun (WGS) entry which is preliminary data.</text>
</comment>
<dbReference type="GO" id="GO:0005829">
    <property type="term" value="C:cytosol"/>
    <property type="evidence" value="ECO:0007669"/>
    <property type="project" value="TreeGrafter"/>
</dbReference>
<dbReference type="PANTHER" id="PTHR12304:SF4">
    <property type="entry name" value="URIDINE NUCLEOSIDASE"/>
    <property type="match status" value="1"/>
</dbReference>
<dbReference type="PANTHER" id="PTHR12304">
    <property type="entry name" value="INOSINE-URIDINE PREFERRING NUCLEOSIDE HYDROLASE"/>
    <property type="match status" value="1"/>
</dbReference>
<organism evidence="4 5">
    <name type="scientific">Armatimonas rosea</name>
    <dbReference type="NCBI Taxonomy" id="685828"/>
    <lineage>
        <taxon>Bacteria</taxon>
        <taxon>Bacillati</taxon>
        <taxon>Armatimonadota</taxon>
        <taxon>Armatimonadia</taxon>
        <taxon>Armatimonadales</taxon>
        <taxon>Armatimonadaceae</taxon>
        <taxon>Armatimonas</taxon>
    </lineage>
</organism>
<gene>
    <name evidence="4" type="ORF">HNQ39_000255</name>
</gene>
<evidence type="ECO:0000313" key="5">
    <source>
        <dbReference type="Proteomes" id="UP000520814"/>
    </source>
</evidence>
<dbReference type="InterPro" id="IPR001910">
    <property type="entry name" value="Inosine/uridine_hydrolase_dom"/>
</dbReference>
<dbReference type="AlphaFoldDB" id="A0A7W9SMD6"/>